<accession>A0A330LGS3</accession>
<sequence>MYLMYFRCVSVMVIRSLPHPAGVLPRAP</sequence>
<reference evidence="2" key="1">
    <citation type="submission" date="2018-04" db="EMBL/GenBank/DDBJ databases">
        <authorList>
            <person name="Lucker S."/>
            <person name="Sakoula D."/>
        </authorList>
    </citation>
    <scope>NUCLEOTIDE SEQUENCE [LARGE SCALE GENOMIC DNA]</scope>
</reference>
<dbReference type="InParanoid" id="A0A330LGS3"/>
<dbReference type="EMBL" id="OUNR01000019">
    <property type="protein sequence ID" value="SPP66331.1"/>
    <property type="molecule type" value="Genomic_DNA"/>
</dbReference>
<organism evidence="1 2">
    <name type="scientific">Nitrospira lenta</name>
    <dbReference type="NCBI Taxonomy" id="1436998"/>
    <lineage>
        <taxon>Bacteria</taxon>
        <taxon>Pseudomonadati</taxon>
        <taxon>Nitrospirota</taxon>
        <taxon>Nitrospiria</taxon>
        <taxon>Nitrospirales</taxon>
        <taxon>Nitrospiraceae</taxon>
        <taxon>Nitrospira</taxon>
    </lineage>
</organism>
<gene>
    <name evidence="1" type="ORF">NITLEN_60134</name>
</gene>
<dbReference type="AlphaFoldDB" id="A0A330LGS3"/>
<evidence type="ECO:0000313" key="1">
    <source>
        <dbReference type="EMBL" id="SPP66331.1"/>
    </source>
</evidence>
<evidence type="ECO:0000313" key="2">
    <source>
        <dbReference type="Proteomes" id="UP000248168"/>
    </source>
</evidence>
<name>A0A330LGS3_9BACT</name>
<dbReference type="Proteomes" id="UP000248168">
    <property type="component" value="Unassembled WGS sequence"/>
</dbReference>
<protein>
    <submittedName>
        <fullName evidence="1">Uncharacterized protein</fullName>
    </submittedName>
</protein>
<proteinExistence type="predicted"/>
<keyword evidence="2" id="KW-1185">Reference proteome</keyword>